<accession>A0ABU7LPP5</accession>
<gene>
    <name evidence="1" type="ORF">V0U79_05700</name>
</gene>
<organism evidence="1 2">
    <name type="scientific">Hyphobacterium lacteum</name>
    <dbReference type="NCBI Taxonomy" id="3116575"/>
    <lineage>
        <taxon>Bacteria</taxon>
        <taxon>Pseudomonadati</taxon>
        <taxon>Pseudomonadota</taxon>
        <taxon>Alphaproteobacteria</taxon>
        <taxon>Maricaulales</taxon>
        <taxon>Maricaulaceae</taxon>
        <taxon>Hyphobacterium</taxon>
    </lineage>
</organism>
<proteinExistence type="predicted"/>
<comment type="caution">
    <text evidence="1">The sequence shown here is derived from an EMBL/GenBank/DDBJ whole genome shotgun (WGS) entry which is preliminary data.</text>
</comment>
<dbReference type="RefSeq" id="WP_330198515.1">
    <property type="nucleotide sequence ID" value="NZ_JAZDRP010000003.1"/>
</dbReference>
<dbReference type="EMBL" id="JAZDRP010000003">
    <property type="protein sequence ID" value="MEE2525853.1"/>
    <property type="molecule type" value="Genomic_DNA"/>
</dbReference>
<dbReference type="Proteomes" id="UP001354971">
    <property type="component" value="Unassembled WGS sequence"/>
</dbReference>
<evidence type="ECO:0000313" key="1">
    <source>
        <dbReference type="EMBL" id="MEE2525853.1"/>
    </source>
</evidence>
<sequence>MNDAELKIVEQFARLDGEEPDEMNAQDFRKYFARLLLQKRIAETLANEAFENWVAKRTG</sequence>
<name>A0ABU7LPP5_9PROT</name>
<protein>
    <submittedName>
        <fullName evidence="1">Uncharacterized protein</fullName>
    </submittedName>
</protein>
<reference evidence="1 2" key="1">
    <citation type="submission" date="2024-01" db="EMBL/GenBank/DDBJ databases">
        <title>Hyphobacterium bacterium isolated from marine sediment.</title>
        <authorList>
            <person name="Zhao S."/>
        </authorList>
    </citation>
    <scope>NUCLEOTIDE SEQUENCE [LARGE SCALE GENOMIC DNA]</scope>
    <source>
        <strain evidence="2">HN65</strain>
    </source>
</reference>
<keyword evidence="2" id="KW-1185">Reference proteome</keyword>
<evidence type="ECO:0000313" key="2">
    <source>
        <dbReference type="Proteomes" id="UP001354971"/>
    </source>
</evidence>